<evidence type="ECO:0000256" key="3">
    <source>
        <dbReference type="ARBA" id="ARBA00022989"/>
    </source>
</evidence>
<dbReference type="Proteomes" id="UP000054007">
    <property type="component" value="Unassembled WGS sequence"/>
</dbReference>
<feature type="transmembrane region" description="Helical" evidence="5">
    <location>
        <begin position="254"/>
        <end position="278"/>
    </location>
</feature>
<proteinExistence type="predicted"/>
<feature type="transmembrane region" description="Helical" evidence="5">
    <location>
        <begin position="161"/>
        <end position="182"/>
    </location>
</feature>
<dbReference type="AlphaFoldDB" id="A0A0D7BHC1"/>
<dbReference type="Gene3D" id="1.20.1250.20">
    <property type="entry name" value="MFS general substrate transporter like domains"/>
    <property type="match status" value="1"/>
</dbReference>
<feature type="transmembrane region" description="Helical" evidence="5">
    <location>
        <begin position="336"/>
        <end position="361"/>
    </location>
</feature>
<dbReference type="InterPro" id="IPR011701">
    <property type="entry name" value="MFS"/>
</dbReference>
<dbReference type="PANTHER" id="PTHR23502">
    <property type="entry name" value="MAJOR FACILITATOR SUPERFAMILY"/>
    <property type="match status" value="1"/>
</dbReference>
<feature type="transmembrane region" description="Helical" evidence="5">
    <location>
        <begin position="127"/>
        <end position="149"/>
    </location>
</feature>
<dbReference type="SUPFAM" id="SSF103473">
    <property type="entry name" value="MFS general substrate transporter"/>
    <property type="match status" value="1"/>
</dbReference>
<evidence type="ECO:0000313" key="8">
    <source>
        <dbReference type="Proteomes" id="UP000054007"/>
    </source>
</evidence>
<feature type="transmembrane region" description="Helical" evidence="5">
    <location>
        <begin position="290"/>
        <end position="315"/>
    </location>
</feature>
<name>A0A0D7BHC1_9AGAR</name>
<dbReference type="PANTHER" id="PTHR23502:SF64">
    <property type="entry name" value="TRANSPORTER, PUTATIVE (AFU_ORTHOLOGUE AFUA_3G11760)-RELATED"/>
    <property type="match status" value="1"/>
</dbReference>
<feature type="transmembrane region" description="Helical" evidence="5">
    <location>
        <begin position="76"/>
        <end position="95"/>
    </location>
</feature>
<evidence type="ECO:0000256" key="1">
    <source>
        <dbReference type="ARBA" id="ARBA00004141"/>
    </source>
</evidence>
<dbReference type="GO" id="GO:0022857">
    <property type="term" value="F:transmembrane transporter activity"/>
    <property type="evidence" value="ECO:0007669"/>
    <property type="project" value="InterPro"/>
</dbReference>
<dbReference type="OrthoDB" id="3066029at2759"/>
<accession>A0A0D7BHC1</accession>
<evidence type="ECO:0000256" key="2">
    <source>
        <dbReference type="ARBA" id="ARBA00022692"/>
    </source>
</evidence>
<feature type="transmembrane region" description="Helical" evidence="5">
    <location>
        <begin position="194"/>
        <end position="211"/>
    </location>
</feature>
<dbReference type="STRING" id="1314674.A0A0D7BHC1"/>
<dbReference type="InterPro" id="IPR020846">
    <property type="entry name" value="MFS_dom"/>
</dbReference>
<dbReference type="InterPro" id="IPR036259">
    <property type="entry name" value="MFS_trans_sf"/>
</dbReference>
<evidence type="ECO:0000313" key="7">
    <source>
        <dbReference type="EMBL" id="KIY69847.1"/>
    </source>
</evidence>
<dbReference type="Pfam" id="PF07690">
    <property type="entry name" value="MFS_1"/>
    <property type="match status" value="1"/>
</dbReference>
<gene>
    <name evidence="7" type="ORF">CYLTODRAFT_420288</name>
</gene>
<feature type="domain" description="Major facilitator superfamily (MFS) profile" evidence="6">
    <location>
        <begin position="37"/>
        <end position="457"/>
    </location>
</feature>
<keyword evidence="8" id="KW-1185">Reference proteome</keyword>
<evidence type="ECO:0000259" key="6">
    <source>
        <dbReference type="PROSITE" id="PS50850"/>
    </source>
</evidence>
<protein>
    <submittedName>
        <fullName evidence="7">MFS general substrate transporter</fullName>
    </submittedName>
</protein>
<evidence type="ECO:0000256" key="4">
    <source>
        <dbReference type="ARBA" id="ARBA00023136"/>
    </source>
</evidence>
<keyword evidence="3 5" id="KW-1133">Transmembrane helix</keyword>
<dbReference type="EMBL" id="KN880477">
    <property type="protein sequence ID" value="KIY69847.1"/>
    <property type="molecule type" value="Genomic_DNA"/>
</dbReference>
<dbReference type="GO" id="GO:0005886">
    <property type="term" value="C:plasma membrane"/>
    <property type="evidence" value="ECO:0007669"/>
    <property type="project" value="TreeGrafter"/>
</dbReference>
<feature type="transmembrane region" description="Helical" evidence="5">
    <location>
        <begin position="102"/>
        <end position="121"/>
    </location>
</feature>
<feature type="transmembrane region" description="Helical" evidence="5">
    <location>
        <begin position="367"/>
        <end position="391"/>
    </location>
</feature>
<evidence type="ECO:0000256" key="5">
    <source>
        <dbReference type="SAM" id="Phobius"/>
    </source>
</evidence>
<organism evidence="7 8">
    <name type="scientific">Cylindrobasidium torrendii FP15055 ss-10</name>
    <dbReference type="NCBI Taxonomy" id="1314674"/>
    <lineage>
        <taxon>Eukaryota</taxon>
        <taxon>Fungi</taxon>
        <taxon>Dikarya</taxon>
        <taxon>Basidiomycota</taxon>
        <taxon>Agaricomycotina</taxon>
        <taxon>Agaricomycetes</taxon>
        <taxon>Agaricomycetidae</taxon>
        <taxon>Agaricales</taxon>
        <taxon>Marasmiineae</taxon>
        <taxon>Physalacriaceae</taxon>
        <taxon>Cylindrobasidium</taxon>
    </lineage>
</organism>
<reference evidence="7 8" key="1">
    <citation type="journal article" date="2015" name="Fungal Genet. Biol.">
        <title>Evolution of novel wood decay mechanisms in Agaricales revealed by the genome sequences of Fistulina hepatica and Cylindrobasidium torrendii.</title>
        <authorList>
            <person name="Floudas D."/>
            <person name="Held B.W."/>
            <person name="Riley R."/>
            <person name="Nagy L.G."/>
            <person name="Koehler G."/>
            <person name="Ransdell A.S."/>
            <person name="Younus H."/>
            <person name="Chow J."/>
            <person name="Chiniquy J."/>
            <person name="Lipzen A."/>
            <person name="Tritt A."/>
            <person name="Sun H."/>
            <person name="Haridas S."/>
            <person name="LaButti K."/>
            <person name="Ohm R.A."/>
            <person name="Kues U."/>
            <person name="Blanchette R.A."/>
            <person name="Grigoriev I.V."/>
            <person name="Minto R.E."/>
            <person name="Hibbett D.S."/>
        </authorList>
    </citation>
    <scope>NUCLEOTIDE SEQUENCE [LARGE SCALE GENOMIC DNA]</scope>
    <source>
        <strain evidence="7 8">FP15055 ss-10</strain>
    </source>
</reference>
<feature type="transmembrane region" description="Helical" evidence="5">
    <location>
        <begin position="36"/>
        <end position="56"/>
    </location>
</feature>
<keyword evidence="4 5" id="KW-0472">Membrane</keyword>
<dbReference type="PROSITE" id="PS50850">
    <property type="entry name" value="MFS"/>
    <property type="match status" value="1"/>
</dbReference>
<comment type="subcellular location">
    <subcellularLocation>
        <location evidence="1">Membrane</location>
        <topology evidence="1">Multi-pass membrane protein</topology>
    </subcellularLocation>
</comment>
<keyword evidence="2 5" id="KW-0812">Transmembrane</keyword>
<feature type="transmembrane region" description="Helical" evidence="5">
    <location>
        <begin position="435"/>
        <end position="453"/>
    </location>
</feature>
<sequence>MHGEEGSPLLQDDTESVVVEDHEAVYDRFSVRTKRMILALVSWSAILPLFASGIFIPTIPQIAKDLNSDAQTITMAVSLSIFCSATGSLVAAVYSSFYGRRAAYLVGTPLLFIGSMGVAFSQSVSTMLAFCCVQAFGTSGGMSVGGAIIGDIYKLTERGTAMGIFFGASFFGPALAPLVGGWGAHYASWRLTQFYLGIVSLLTCLLMFFFLPETSHPGSRGIELVWASSNSDRRPFKWVWLNPLKSLHLMRSPVLMLMVFASLCSVLADYVMLVPLAYTIGERYNIHNEFIIGACFLPAGLGNTIGAPLSGYLSDIHIIRARKKYGKDAWYPEERLRAALVAASIPLPLSLLASGYLITYVPGPIGLTLNLLCFFVNGIAVDVVLTPISAYCVDILHSHSAEVMACTMAIRSILLSLGTALIIPGIKSIGVLETNAVTAGFSWLGFLVLMITIKKGPAMREWLDVGYTRAKEA</sequence>